<organism evidence="9 10">
    <name type="scientific">Panagrolaimus superbus</name>
    <dbReference type="NCBI Taxonomy" id="310955"/>
    <lineage>
        <taxon>Eukaryota</taxon>
        <taxon>Metazoa</taxon>
        <taxon>Ecdysozoa</taxon>
        <taxon>Nematoda</taxon>
        <taxon>Chromadorea</taxon>
        <taxon>Rhabditida</taxon>
        <taxon>Tylenchina</taxon>
        <taxon>Panagrolaimomorpha</taxon>
        <taxon>Panagrolaimoidea</taxon>
        <taxon>Panagrolaimidae</taxon>
        <taxon>Panagrolaimus</taxon>
    </lineage>
</organism>
<comment type="subcellular location">
    <subcellularLocation>
        <location evidence="1 7">Nucleus</location>
    </subcellularLocation>
</comment>
<evidence type="ECO:0000256" key="1">
    <source>
        <dbReference type="ARBA" id="ARBA00004123"/>
    </source>
</evidence>
<evidence type="ECO:0000256" key="8">
    <source>
        <dbReference type="SAM" id="MobiDB-lite"/>
    </source>
</evidence>
<keyword evidence="6 7" id="KW-0539">Nucleus</keyword>
<reference evidence="10" key="1">
    <citation type="submission" date="2022-11" db="UniProtKB">
        <authorList>
            <consortium name="WormBaseParasite"/>
        </authorList>
    </citation>
    <scope>IDENTIFICATION</scope>
</reference>
<evidence type="ECO:0000313" key="10">
    <source>
        <dbReference type="WBParaSite" id="PSU_v2.g8345.t1"/>
    </source>
</evidence>
<feature type="compositionally biased region" description="Basic residues" evidence="8">
    <location>
        <begin position="204"/>
        <end position="228"/>
    </location>
</feature>
<evidence type="ECO:0000256" key="3">
    <source>
        <dbReference type="ARBA" id="ARBA00022664"/>
    </source>
</evidence>
<evidence type="ECO:0000256" key="6">
    <source>
        <dbReference type="ARBA" id="ARBA00023242"/>
    </source>
</evidence>
<evidence type="ECO:0000256" key="5">
    <source>
        <dbReference type="ARBA" id="ARBA00023187"/>
    </source>
</evidence>
<sequence>MANRLQREGAVVRGRNPQNLIEKIIKTRIYESMYWKEQCFGLATENVIDKGAELRYIGGVYGGNFKATPFLCLTLKLLQLQPEKEIIVEFIRQDDFKYIRALGAYYIRLTFTPVEIYKYLEPLYNDFRKLRYMNKEGRFELIHMDEFIDNLMRNEHYLDIKLPQIPRRQALEEIDQLDLYSSVLDAELDKIDVSDSDGDDEKRKKPKPRLVSRKRSRSRSRSPKRRSGKKTEKDEIAEANALRAKLGLAPLEQ</sequence>
<evidence type="ECO:0000256" key="4">
    <source>
        <dbReference type="ARBA" id="ARBA00022728"/>
    </source>
</evidence>
<comment type="similarity">
    <text evidence="2 7">Belongs to the PRP38 family.</text>
</comment>
<evidence type="ECO:0000256" key="7">
    <source>
        <dbReference type="RuleBase" id="RU367025"/>
    </source>
</evidence>
<accession>A0A914Z7P3</accession>
<dbReference type="GO" id="GO:0000398">
    <property type="term" value="P:mRNA splicing, via spliceosome"/>
    <property type="evidence" value="ECO:0007669"/>
    <property type="project" value="UniProtKB-UniRule"/>
</dbReference>
<dbReference type="InterPro" id="IPR005037">
    <property type="entry name" value="PRP38"/>
</dbReference>
<dbReference type="PANTHER" id="PTHR23142">
    <property type="entry name" value="PRE-MRNA-SPLICING FACTOR 38A-RELATED"/>
    <property type="match status" value="1"/>
</dbReference>
<keyword evidence="9" id="KW-1185">Reference proteome</keyword>
<name>A0A914Z7P3_9BILA</name>
<evidence type="ECO:0000313" key="9">
    <source>
        <dbReference type="Proteomes" id="UP000887577"/>
    </source>
</evidence>
<keyword evidence="3 7" id="KW-0507">mRNA processing</keyword>
<keyword evidence="4 7" id="KW-0747">Spliceosome</keyword>
<comment type="function">
    <text evidence="7">Required for pre-mRNA splicing.</text>
</comment>
<dbReference type="AlphaFoldDB" id="A0A914Z7P3"/>
<keyword evidence="5 7" id="KW-0508">mRNA splicing</keyword>
<dbReference type="GO" id="GO:0005681">
    <property type="term" value="C:spliceosomal complex"/>
    <property type="evidence" value="ECO:0007669"/>
    <property type="project" value="UniProtKB-KW"/>
</dbReference>
<dbReference type="Pfam" id="PF03371">
    <property type="entry name" value="PRP38"/>
    <property type="match status" value="1"/>
</dbReference>
<evidence type="ECO:0000256" key="2">
    <source>
        <dbReference type="ARBA" id="ARBA00006164"/>
    </source>
</evidence>
<protein>
    <recommendedName>
        <fullName evidence="7">Pre-mRNA-splicing factor 38</fullName>
    </recommendedName>
</protein>
<dbReference type="WBParaSite" id="PSU_v2.g8345.t1">
    <property type="protein sequence ID" value="PSU_v2.g8345.t1"/>
    <property type="gene ID" value="PSU_v2.g8345"/>
</dbReference>
<proteinExistence type="inferred from homology"/>
<feature type="region of interest" description="Disordered" evidence="8">
    <location>
        <begin position="194"/>
        <end position="238"/>
    </location>
</feature>
<dbReference type="Proteomes" id="UP000887577">
    <property type="component" value="Unplaced"/>
</dbReference>